<dbReference type="InterPro" id="IPR010982">
    <property type="entry name" value="Lambda_DNA-bd_dom_sf"/>
</dbReference>
<keyword evidence="4" id="KW-1185">Reference proteome</keyword>
<name>A0A1M6RBD5_9FIRM</name>
<dbReference type="AlphaFoldDB" id="A0A1M6RBD5"/>
<protein>
    <submittedName>
        <fullName evidence="3">DNA-binding transcriptional regulator, XRE-family HTH domain</fullName>
    </submittedName>
</protein>
<dbReference type="CDD" id="cd00093">
    <property type="entry name" value="HTH_XRE"/>
    <property type="match status" value="1"/>
</dbReference>
<dbReference type="PROSITE" id="PS50943">
    <property type="entry name" value="HTH_CROC1"/>
    <property type="match status" value="1"/>
</dbReference>
<evidence type="ECO:0000256" key="1">
    <source>
        <dbReference type="ARBA" id="ARBA00023125"/>
    </source>
</evidence>
<dbReference type="EMBL" id="FRAC01000010">
    <property type="protein sequence ID" value="SHK29774.1"/>
    <property type="molecule type" value="Genomic_DNA"/>
</dbReference>
<dbReference type="Gene3D" id="1.10.260.40">
    <property type="entry name" value="lambda repressor-like DNA-binding domains"/>
    <property type="match status" value="1"/>
</dbReference>
<dbReference type="GO" id="GO:0003677">
    <property type="term" value="F:DNA binding"/>
    <property type="evidence" value="ECO:0007669"/>
    <property type="project" value="UniProtKB-KW"/>
</dbReference>
<dbReference type="STRING" id="1121322.SAMN02745136_02215"/>
<dbReference type="PANTHER" id="PTHR46558">
    <property type="entry name" value="TRACRIPTIONAL REGULATORY PROTEIN-RELATED-RELATED"/>
    <property type="match status" value="1"/>
</dbReference>
<dbReference type="Proteomes" id="UP000184386">
    <property type="component" value="Unassembled WGS sequence"/>
</dbReference>
<accession>A0A1M6RBD5</accession>
<dbReference type="Pfam" id="PF01381">
    <property type="entry name" value="HTH_3"/>
    <property type="match status" value="1"/>
</dbReference>
<evidence type="ECO:0000259" key="2">
    <source>
        <dbReference type="PROSITE" id="PS50943"/>
    </source>
</evidence>
<proteinExistence type="predicted"/>
<keyword evidence="1 3" id="KW-0238">DNA-binding</keyword>
<evidence type="ECO:0000313" key="3">
    <source>
        <dbReference type="EMBL" id="SHK29774.1"/>
    </source>
</evidence>
<dbReference type="InterPro" id="IPR001387">
    <property type="entry name" value="Cro/C1-type_HTH"/>
</dbReference>
<dbReference type="RefSeq" id="WP_073275747.1">
    <property type="nucleotide sequence ID" value="NZ_FRAC01000010.1"/>
</dbReference>
<feature type="domain" description="HTH cro/C1-type" evidence="2">
    <location>
        <begin position="10"/>
        <end position="64"/>
    </location>
</feature>
<organism evidence="3 4">
    <name type="scientific">Anaerocolumna jejuensis DSM 15929</name>
    <dbReference type="NCBI Taxonomy" id="1121322"/>
    <lineage>
        <taxon>Bacteria</taxon>
        <taxon>Bacillati</taxon>
        <taxon>Bacillota</taxon>
        <taxon>Clostridia</taxon>
        <taxon>Lachnospirales</taxon>
        <taxon>Lachnospiraceae</taxon>
        <taxon>Anaerocolumna</taxon>
    </lineage>
</organism>
<reference evidence="3 4" key="1">
    <citation type="submission" date="2016-11" db="EMBL/GenBank/DDBJ databases">
        <authorList>
            <person name="Jaros S."/>
            <person name="Januszkiewicz K."/>
            <person name="Wedrychowicz H."/>
        </authorList>
    </citation>
    <scope>NUCLEOTIDE SEQUENCE [LARGE SCALE GENOMIC DNA]</scope>
    <source>
        <strain evidence="3 4">DSM 15929</strain>
    </source>
</reference>
<dbReference type="PANTHER" id="PTHR46558:SF11">
    <property type="entry name" value="HTH-TYPE TRANSCRIPTIONAL REGULATOR XRE"/>
    <property type="match status" value="1"/>
</dbReference>
<dbReference type="SMART" id="SM00530">
    <property type="entry name" value="HTH_XRE"/>
    <property type="match status" value="1"/>
</dbReference>
<sequence length="136" mass="16364">MPELLLKDKLKELRTSRHYTQTKVAEYLNMTRQGYAHYEAGIRTPDYRTLLKLSKLYNVDIEVFINSTTVPMYDEYFHEDTNYLNNTAKEQPPQYKPRIIQLTPDEKRLFALFRRLNDCEKKQLLAFLEKKINKKK</sequence>
<evidence type="ECO:0000313" key="4">
    <source>
        <dbReference type="Proteomes" id="UP000184386"/>
    </source>
</evidence>
<gene>
    <name evidence="3" type="ORF">SAMN02745136_02215</name>
</gene>
<dbReference type="SUPFAM" id="SSF47413">
    <property type="entry name" value="lambda repressor-like DNA-binding domains"/>
    <property type="match status" value="1"/>
</dbReference>
<dbReference type="OrthoDB" id="2222263at2"/>